<dbReference type="NCBIfam" id="TIGR01289">
    <property type="entry name" value="LPOR"/>
    <property type="match status" value="1"/>
</dbReference>
<evidence type="ECO:0000256" key="6">
    <source>
        <dbReference type="ARBA" id="ARBA00023002"/>
    </source>
</evidence>
<reference evidence="9" key="1">
    <citation type="submission" date="2020-10" db="EMBL/GenBank/DDBJ databases">
        <authorList>
            <person name="Castelo-Branco R."/>
            <person name="Eusebio N."/>
            <person name="Adriana R."/>
            <person name="Vieira A."/>
            <person name="Brugerolle De Fraissinette N."/>
            <person name="Rezende De Castro R."/>
            <person name="Schneider M.P."/>
            <person name="Vasconcelos V."/>
            <person name="Leao P.N."/>
        </authorList>
    </citation>
    <scope>NUCLEOTIDE SEQUENCE</scope>
    <source>
        <strain evidence="9">LEGE 06105</strain>
    </source>
</reference>
<dbReference type="UniPathway" id="UPA00668"/>
<evidence type="ECO:0000256" key="5">
    <source>
        <dbReference type="ARBA" id="ARBA00022857"/>
    </source>
</evidence>
<dbReference type="SUPFAM" id="SSF51735">
    <property type="entry name" value="NAD(P)-binding Rossmann-fold domains"/>
    <property type="match status" value="1"/>
</dbReference>
<evidence type="ECO:0000256" key="1">
    <source>
        <dbReference type="ARBA" id="ARBA00005173"/>
    </source>
</evidence>
<evidence type="ECO:0000313" key="9">
    <source>
        <dbReference type="EMBL" id="MBE9212066.1"/>
    </source>
</evidence>
<name>A0A8J7FD46_9CYAN</name>
<keyword evidence="7" id="KW-0149">Chlorophyll biosynthesis</keyword>
<protein>
    <recommendedName>
        <fullName evidence="3 8">Protochlorophyllide reductase</fullName>
        <ecNumber evidence="3 8">1.3.1.33</ecNumber>
    </recommendedName>
</protein>
<dbReference type="GO" id="GO:0016630">
    <property type="term" value="F:protochlorophyllide reductase activity"/>
    <property type="evidence" value="ECO:0007669"/>
    <property type="project" value="UniProtKB-UniRule"/>
</dbReference>
<proteinExistence type="inferred from homology"/>
<evidence type="ECO:0000256" key="7">
    <source>
        <dbReference type="ARBA" id="ARBA00023171"/>
    </source>
</evidence>
<evidence type="ECO:0000256" key="2">
    <source>
        <dbReference type="ARBA" id="ARBA00005821"/>
    </source>
</evidence>
<dbReference type="CDD" id="cd09810">
    <property type="entry name" value="LPOR_like_SDR_c_like"/>
    <property type="match status" value="1"/>
</dbReference>
<dbReference type="AlphaFoldDB" id="A0A8J7FD46"/>
<dbReference type="GO" id="GO:0015979">
    <property type="term" value="P:photosynthesis"/>
    <property type="evidence" value="ECO:0007669"/>
    <property type="project" value="UniProtKB-KW"/>
</dbReference>
<comment type="pathway">
    <text evidence="1">Porphyrin-containing compound metabolism; chlorophyll biosynthesis.</text>
</comment>
<keyword evidence="6 9" id="KW-0560">Oxidoreductase</keyword>
<organism evidence="9 10">
    <name type="scientific">Plectonema cf. radiosum LEGE 06105</name>
    <dbReference type="NCBI Taxonomy" id="945769"/>
    <lineage>
        <taxon>Bacteria</taxon>
        <taxon>Bacillati</taxon>
        <taxon>Cyanobacteriota</taxon>
        <taxon>Cyanophyceae</taxon>
        <taxon>Oscillatoriophycideae</taxon>
        <taxon>Oscillatoriales</taxon>
        <taxon>Microcoleaceae</taxon>
        <taxon>Plectonema</taxon>
    </lineage>
</organism>
<keyword evidence="5" id="KW-0521">NADP</keyword>
<sequence>MEQNYKSTVVITGASSGVGLYAAKALAKKGWHVVMACRNLEKTQTVANEVGMSPESYTIMHLDLASLNSVRQFVNNFRESGKSLDALVCNAAVYLPLLKEPMRSEDGYELSVATNHLGHFLLCNLMLEDLQKSSASQPRLVILGTVTANPKELGGKIPIPAPPDLGDLKGFESGFKAPIAMINGKKFKAGKAYKDSKLCNVLTMRELHRRYHDSTGIVFSSLYPGCVAETALFRNHYSLFQKIFPLFQKNITGGYVSEELAGERVAAVVADPEYNKSGSYYSWGNRQKEGRKSFEQEVSNEALDDDKAQRLWELSAKLVGIAGEQAVGAAASTV</sequence>
<dbReference type="Pfam" id="PF00106">
    <property type="entry name" value="adh_short"/>
    <property type="match status" value="1"/>
</dbReference>
<comment type="similarity">
    <text evidence="2">Belongs to the short-chain dehydrogenases/reductases (SDR) family. POR subfamily.</text>
</comment>
<dbReference type="Gene3D" id="3.40.50.720">
    <property type="entry name" value="NAD(P)-binding Rossmann-like Domain"/>
    <property type="match status" value="1"/>
</dbReference>
<gene>
    <name evidence="9" type="ORF">IQ247_04960</name>
</gene>
<dbReference type="PANTHER" id="PTHR44419">
    <property type="entry name" value="PROTOCHLOROPHYLLIDE REDUCTASE C, CHLOROPLASTIC"/>
    <property type="match status" value="1"/>
</dbReference>
<evidence type="ECO:0000256" key="3">
    <source>
        <dbReference type="ARBA" id="ARBA00012006"/>
    </source>
</evidence>
<dbReference type="RefSeq" id="WP_193917654.1">
    <property type="nucleotide sequence ID" value="NZ_JADEWL010000010.1"/>
</dbReference>
<dbReference type="EC" id="1.3.1.33" evidence="3 8"/>
<keyword evidence="10" id="KW-1185">Reference proteome</keyword>
<dbReference type="InterPro" id="IPR036291">
    <property type="entry name" value="NAD(P)-bd_dom_sf"/>
</dbReference>
<dbReference type="PRINTS" id="PR00081">
    <property type="entry name" value="GDHRDH"/>
</dbReference>
<evidence type="ECO:0000313" key="10">
    <source>
        <dbReference type="Proteomes" id="UP000620559"/>
    </source>
</evidence>
<dbReference type="InterPro" id="IPR005979">
    <property type="entry name" value="Prochl_reduct"/>
</dbReference>
<comment type="caution">
    <text evidence="9">The sequence shown here is derived from an EMBL/GenBank/DDBJ whole genome shotgun (WGS) entry which is preliminary data.</text>
</comment>
<dbReference type="EMBL" id="JADEWL010000010">
    <property type="protein sequence ID" value="MBE9212066.1"/>
    <property type="molecule type" value="Genomic_DNA"/>
</dbReference>
<accession>A0A8J7FD46</accession>
<dbReference type="Proteomes" id="UP000620559">
    <property type="component" value="Unassembled WGS sequence"/>
</dbReference>
<evidence type="ECO:0000256" key="4">
    <source>
        <dbReference type="ARBA" id="ARBA00022531"/>
    </source>
</evidence>
<dbReference type="GO" id="GO:0015995">
    <property type="term" value="P:chlorophyll biosynthetic process"/>
    <property type="evidence" value="ECO:0007669"/>
    <property type="project" value="UniProtKB-UniRule"/>
</dbReference>
<dbReference type="PANTHER" id="PTHR44419:SF19">
    <property type="entry name" value="PROTOCHLOROPHYLLIDE REDUCTASE A, CHLOROPLASTIC"/>
    <property type="match status" value="1"/>
</dbReference>
<dbReference type="InterPro" id="IPR002347">
    <property type="entry name" value="SDR_fam"/>
</dbReference>
<keyword evidence="4" id="KW-0602">Photosynthesis</keyword>
<evidence type="ECO:0000256" key="8">
    <source>
        <dbReference type="NCBIfam" id="TIGR01289"/>
    </source>
</evidence>